<feature type="region of interest" description="Disordered" evidence="1">
    <location>
        <begin position="86"/>
        <end position="237"/>
    </location>
</feature>
<dbReference type="AlphaFoldDB" id="A0A1E3NFM4"/>
<feature type="compositionally biased region" description="Acidic residues" evidence="1">
    <location>
        <begin position="189"/>
        <end position="206"/>
    </location>
</feature>
<feature type="region of interest" description="Disordered" evidence="1">
    <location>
        <begin position="1"/>
        <end position="20"/>
    </location>
</feature>
<dbReference type="OrthoDB" id="3998114at2759"/>
<proteinExistence type="predicted"/>
<feature type="compositionally biased region" description="Acidic residues" evidence="1">
    <location>
        <begin position="9"/>
        <end position="20"/>
    </location>
</feature>
<protein>
    <submittedName>
        <fullName evidence="2">Uncharacterized protein</fullName>
    </submittedName>
</protein>
<name>A0A1E3NFM4_9ASCO</name>
<reference evidence="2 3" key="1">
    <citation type="journal article" date="2016" name="Proc. Natl. Acad. Sci. U.S.A.">
        <title>Comparative genomics of biotechnologically important yeasts.</title>
        <authorList>
            <person name="Riley R."/>
            <person name="Haridas S."/>
            <person name="Wolfe K.H."/>
            <person name="Lopes M.R."/>
            <person name="Hittinger C.T."/>
            <person name="Goeker M."/>
            <person name="Salamov A.A."/>
            <person name="Wisecaver J.H."/>
            <person name="Long T.M."/>
            <person name="Calvey C.H."/>
            <person name="Aerts A.L."/>
            <person name="Barry K.W."/>
            <person name="Choi C."/>
            <person name="Clum A."/>
            <person name="Coughlan A.Y."/>
            <person name="Deshpande S."/>
            <person name="Douglass A.P."/>
            <person name="Hanson S.J."/>
            <person name="Klenk H.-P."/>
            <person name="LaButti K.M."/>
            <person name="Lapidus A."/>
            <person name="Lindquist E.A."/>
            <person name="Lipzen A.M."/>
            <person name="Meier-Kolthoff J.P."/>
            <person name="Ohm R.A."/>
            <person name="Otillar R.P."/>
            <person name="Pangilinan J.L."/>
            <person name="Peng Y."/>
            <person name="Rokas A."/>
            <person name="Rosa C.A."/>
            <person name="Scheuner C."/>
            <person name="Sibirny A.A."/>
            <person name="Slot J.C."/>
            <person name="Stielow J.B."/>
            <person name="Sun H."/>
            <person name="Kurtzman C.P."/>
            <person name="Blackwell M."/>
            <person name="Grigoriev I.V."/>
            <person name="Jeffries T.W."/>
        </authorList>
    </citation>
    <scope>NUCLEOTIDE SEQUENCE [LARGE SCALE GENOMIC DNA]</scope>
    <source>
        <strain evidence="2 3">NRRL Y-2026</strain>
    </source>
</reference>
<sequence>MEAAKTDTSEEQLEYESDEDEYELLYVESQAGGNENLNKDHVEDNIGNETEYFEIDTQEFNTNTGEKYVVTEGYPEIEVEDNFEEDDYEDEVQDSIDSDDVVNGKTESYGSERDSSIEYQGEGVGGFKDVVDGQSDGNTHFVVEISSDEDEDEFNNHGEGETQGEQETKKARETESDGVIEETTKEAADDPFDDDDLIEYVEDPDEVYERPEISVAGSKQQNQDEEDKETRERVGGDNTEIRTLTHLPIYLDFCDLVSDKEKDLGNAWLNEEIKVDFDFMKLYPPECEEDEMYAEFDSLYGSLEECIRLKFIDILLKIKSVITKSCKIQDLETDIDIRLTFGDLMNFTVASDSLSSESLTLEDVLISYERLKLQSPNADLHKFLLLRVWLSRNTLGQFGILKEASLNGYRLENLSSLISRKRKGEQDDMNMVATKRNKVDTAS</sequence>
<evidence type="ECO:0000313" key="2">
    <source>
        <dbReference type="EMBL" id="ODQ44945.1"/>
    </source>
</evidence>
<gene>
    <name evidence="2" type="ORF">PICMEDRAFT_17451</name>
</gene>
<dbReference type="EMBL" id="KV454005">
    <property type="protein sequence ID" value="ODQ44945.1"/>
    <property type="molecule type" value="Genomic_DNA"/>
</dbReference>
<dbReference type="GeneID" id="30178294"/>
<feature type="compositionally biased region" description="Basic and acidic residues" evidence="1">
    <location>
        <begin position="154"/>
        <end position="175"/>
    </location>
</feature>
<dbReference type="Proteomes" id="UP000094455">
    <property type="component" value="Unassembled WGS sequence"/>
</dbReference>
<feature type="compositionally biased region" description="Acidic residues" evidence="1">
    <location>
        <begin position="86"/>
        <end position="100"/>
    </location>
</feature>
<keyword evidence="3" id="KW-1185">Reference proteome</keyword>
<dbReference type="RefSeq" id="XP_019016058.1">
    <property type="nucleotide sequence ID" value="XM_019161607.1"/>
</dbReference>
<organism evidence="2 3">
    <name type="scientific">Pichia membranifaciens NRRL Y-2026</name>
    <dbReference type="NCBI Taxonomy" id="763406"/>
    <lineage>
        <taxon>Eukaryota</taxon>
        <taxon>Fungi</taxon>
        <taxon>Dikarya</taxon>
        <taxon>Ascomycota</taxon>
        <taxon>Saccharomycotina</taxon>
        <taxon>Pichiomycetes</taxon>
        <taxon>Pichiales</taxon>
        <taxon>Pichiaceae</taxon>
        <taxon>Pichia</taxon>
    </lineage>
</organism>
<evidence type="ECO:0000256" key="1">
    <source>
        <dbReference type="SAM" id="MobiDB-lite"/>
    </source>
</evidence>
<accession>A0A1E3NFM4</accession>
<evidence type="ECO:0000313" key="3">
    <source>
        <dbReference type="Proteomes" id="UP000094455"/>
    </source>
</evidence>